<dbReference type="SMART" id="SM00707">
    <property type="entry name" value="RPEL"/>
    <property type="match status" value="4"/>
</dbReference>
<feature type="repeat" description="RPEL" evidence="4">
    <location>
        <begin position="68"/>
        <end position="93"/>
    </location>
</feature>
<dbReference type="EMBL" id="JADGJD010000516">
    <property type="protein sequence ID" value="KAJ3050415.1"/>
    <property type="molecule type" value="Genomic_DNA"/>
</dbReference>
<keyword evidence="2" id="KW-0677">Repeat</keyword>
<evidence type="ECO:0000256" key="2">
    <source>
        <dbReference type="ARBA" id="ARBA00022737"/>
    </source>
</evidence>
<proteinExistence type="inferred from homology"/>
<dbReference type="PANTHER" id="PTHR12751:SF18">
    <property type="entry name" value="PHOSPHATASE AND ACTIN REGULATOR 1"/>
    <property type="match status" value="1"/>
</dbReference>
<keyword evidence="6" id="KW-1185">Reference proteome</keyword>
<dbReference type="Gene3D" id="6.10.150.10">
    <property type="match status" value="1"/>
</dbReference>
<dbReference type="GO" id="GO:0030036">
    <property type="term" value="P:actin cytoskeleton organization"/>
    <property type="evidence" value="ECO:0007669"/>
    <property type="project" value="TreeGrafter"/>
</dbReference>
<evidence type="ECO:0000313" key="6">
    <source>
        <dbReference type="Proteomes" id="UP001212841"/>
    </source>
</evidence>
<dbReference type="AlphaFoldDB" id="A0AAD5SA42"/>
<evidence type="ECO:0000256" key="1">
    <source>
        <dbReference type="ARBA" id="ARBA00009795"/>
    </source>
</evidence>
<evidence type="ECO:0000256" key="3">
    <source>
        <dbReference type="ARBA" id="ARBA00023203"/>
    </source>
</evidence>
<dbReference type="Proteomes" id="UP001212841">
    <property type="component" value="Unassembled WGS sequence"/>
</dbReference>
<comment type="similarity">
    <text evidence="1">Belongs to the phosphatase and actin regulator family.</text>
</comment>
<dbReference type="Pfam" id="PF02755">
    <property type="entry name" value="RPEL"/>
    <property type="match status" value="1"/>
</dbReference>
<evidence type="ECO:0000313" key="5">
    <source>
        <dbReference type="EMBL" id="KAJ3050415.1"/>
    </source>
</evidence>
<feature type="repeat" description="RPEL" evidence="4">
    <location>
        <begin position="20"/>
        <end position="45"/>
    </location>
</feature>
<dbReference type="PANTHER" id="PTHR12751">
    <property type="entry name" value="PHOSPHATASE AND ACTIN REGULATOR PHACTR"/>
    <property type="match status" value="1"/>
</dbReference>
<comment type="caution">
    <text evidence="5">The sequence shown here is derived from an EMBL/GenBank/DDBJ whole genome shotgun (WGS) entry which is preliminary data.</text>
</comment>
<dbReference type="Gene3D" id="6.10.140.2040">
    <property type="match status" value="1"/>
</dbReference>
<evidence type="ECO:0000256" key="4">
    <source>
        <dbReference type="PROSITE-ProRule" id="PRU00401"/>
    </source>
</evidence>
<evidence type="ECO:0008006" key="7">
    <source>
        <dbReference type="Google" id="ProtNLM"/>
    </source>
</evidence>
<feature type="non-terminal residue" evidence="5">
    <location>
        <position position="234"/>
    </location>
</feature>
<organism evidence="5 6">
    <name type="scientific">Rhizophlyctis rosea</name>
    <dbReference type="NCBI Taxonomy" id="64517"/>
    <lineage>
        <taxon>Eukaryota</taxon>
        <taxon>Fungi</taxon>
        <taxon>Fungi incertae sedis</taxon>
        <taxon>Chytridiomycota</taxon>
        <taxon>Chytridiomycota incertae sedis</taxon>
        <taxon>Chytridiomycetes</taxon>
        <taxon>Rhizophlyctidales</taxon>
        <taxon>Rhizophlyctidaceae</taxon>
        <taxon>Rhizophlyctis</taxon>
    </lineage>
</organism>
<dbReference type="GO" id="GO:0003779">
    <property type="term" value="F:actin binding"/>
    <property type="evidence" value="ECO:0007669"/>
    <property type="project" value="UniProtKB-KW"/>
</dbReference>
<keyword evidence="3" id="KW-0009">Actin-binding</keyword>
<name>A0AAD5SA42_9FUNG</name>
<sequence length="234" mass="26660">MGTVGGSPTAEEKGLGKVMADLSKKLARRQAPEELVQRNILREDELQPQVSNSIVQAKMALEEARAKDVLSRRIANRPTKVDLKLRNILRVDSNDDMYAGEDLDRAVNIEERGKALKSCLKQRPERTQLEEMNIIKGAGLDASLVAAQQRLKRSQLEDMLNTRLEHRPAPEELQEARILVFSETVEVLPTFRKSEYNRKPDTNATFKKLTPQLKVAIREELNTFKKHEMPVHEE</sequence>
<dbReference type="InterPro" id="IPR004018">
    <property type="entry name" value="RPEL_repeat"/>
</dbReference>
<reference evidence="5" key="1">
    <citation type="submission" date="2020-05" db="EMBL/GenBank/DDBJ databases">
        <title>Phylogenomic resolution of chytrid fungi.</title>
        <authorList>
            <person name="Stajich J.E."/>
            <person name="Amses K."/>
            <person name="Simmons R."/>
            <person name="Seto K."/>
            <person name="Myers J."/>
            <person name="Bonds A."/>
            <person name="Quandt C.A."/>
            <person name="Barry K."/>
            <person name="Liu P."/>
            <person name="Grigoriev I."/>
            <person name="Longcore J.E."/>
            <person name="James T.Y."/>
        </authorList>
    </citation>
    <scope>NUCLEOTIDE SEQUENCE</scope>
    <source>
        <strain evidence="5">JEL0318</strain>
    </source>
</reference>
<dbReference type="PROSITE" id="PS51073">
    <property type="entry name" value="RPEL"/>
    <property type="match status" value="2"/>
</dbReference>
<accession>A0AAD5SA42</accession>
<protein>
    <recommendedName>
        <fullName evidence="7">RPEL repeat protein</fullName>
    </recommendedName>
</protein>
<gene>
    <name evidence="5" type="ORF">HK097_008633</name>
</gene>